<organism evidence="2 3">
    <name type="scientific">Tagetes erecta</name>
    <name type="common">African marigold</name>
    <dbReference type="NCBI Taxonomy" id="13708"/>
    <lineage>
        <taxon>Eukaryota</taxon>
        <taxon>Viridiplantae</taxon>
        <taxon>Streptophyta</taxon>
        <taxon>Embryophyta</taxon>
        <taxon>Tracheophyta</taxon>
        <taxon>Spermatophyta</taxon>
        <taxon>Magnoliopsida</taxon>
        <taxon>eudicotyledons</taxon>
        <taxon>Gunneridae</taxon>
        <taxon>Pentapetalae</taxon>
        <taxon>asterids</taxon>
        <taxon>campanulids</taxon>
        <taxon>Asterales</taxon>
        <taxon>Asteraceae</taxon>
        <taxon>Asteroideae</taxon>
        <taxon>Heliantheae alliance</taxon>
        <taxon>Tageteae</taxon>
        <taxon>Tagetes</taxon>
    </lineage>
</organism>
<keyword evidence="1" id="KW-0812">Transmembrane</keyword>
<comment type="caution">
    <text evidence="2">The sequence shown here is derived from an EMBL/GenBank/DDBJ whole genome shotgun (WGS) entry which is preliminary data.</text>
</comment>
<sequence length="78" mass="9037">MNCEVCFGRICLAIKHSPSYMVLMSINHVMNNFKSFCIFFISIFFFLSLLPCICKSLNTNVRAVSSNQSQQNNYYNSY</sequence>
<protein>
    <submittedName>
        <fullName evidence="2">Uncharacterized protein</fullName>
    </submittedName>
</protein>
<keyword evidence="1" id="KW-1133">Transmembrane helix</keyword>
<dbReference type="AlphaFoldDB" id="A0AAD8LA48"/>
<evidence type="ECO:0000313" key="3">
    <source>
        <dbReference type="Proteomes" id="UP001229421"/>
    </source>
</evidence>
<evidence type="ECO:0000313" key="2">
    <source>
        <dbReference type="EMBL" id="KAK1435411.1"/>
    </source>
</evidence>
<keyword evidence="1" id="KW-0472">Membrane</keyword>
<proteinExistence type="predicted"/>
<evidence type="ECO:0000256" key="1">
    <source>
        <dbReference type="SAM" id="Phobius"/>
    </source>
</evidence>
<feature type="transmembrane region" description="Helical" evidence="1">
    <location>
        <begin position="33"/>
        <end position="53"/>
    </location>
</feature>
<keyword evidence="3" id="KW-1185">Reference proteome</keyword>
<gene>
    <name evidence="2" type="ORF">QVD17_01174</name>
</gene>
<reference evidence="2" key="1">
    <citation type="journal article" date="2023" name="bioRxiv">
        <title>Improved chromosome-level genome assembly for marigold (Tagetes erecta).</title>
        <authorList>
            <person name="Jiang F."/>
            <person name="Yuan L."/>
            <person name="Wang S."/>
            <person name="Wang H."/>
            <person name="Xu D."/>
            <person name="Wang A."/>
            <person name="Fan W."/>
        </authorList>
    </citation>
    <scope>NUCLEOTIDE SEQUENCE</scope>
    <source>
        <strain evidence="2">WSJ</strain>
        <tissue evidence="2">Leaf</tissue>
    </source>
</reference>
<accession>A0AAD8LA48</accession>
<dbReference type="EMBL" id="JAUHHV010000001">
    <property type="protein sequence ID" value="KAK1435411.1"/>
    <property type="molecule type" value="Genomic_DNA"/>
</dbReference>
<dbReference type="Proteomes" id="UP001229421">
    <property type="component" value="Unassembled WGS sequence"/>
</dbReference>
<name>A0AAD8LA48_TARER</name>